<reference evidence="1 2" key="1">
    <citation type="journal article" date="2012" name="J. Bacteriol.">
        <title>Complete Genome Sequence of the Naphthalene-Degrading Pseudomonas putida Strain ND6.</title>
        <authorList>
            <person name="Li S."/>
            <person name="Zhao H."/>
            <person name="Li Y."/>
            <person name="Niu S."/>
            <person name="Cai B."/>
        </authorList>
    </citation>
    <scope>NUCLEOTIDE SEQUENCE [LARGE SCALE GENOMIC DNA]</scope>
    <source>
        <strain evidence="1 2">ND6</strain>
    </source>
</reference>
<proteinExistence type="predicted"/>
<sequence>MVFQTFDNTDPHEKTATDPLAKPLRQTASPLKATVFVALGRSSRKPRVENSACKIGITVYHQTHQR</sequence>
<name>I3V2G2_PSEPU</name>
<accession>I3V2G2</accession>
<dbReference type="AlphaFoldDB" id="I3V2G2"/>
<dbReference type="EMBL" id="CP003588">
    <property type="protein sequence ID" value="AFK71933.1"/>
    <property type="molecule type" value="Genomic_DNA"/>
</dbReference>
<gene>
    <name evidence="1" type="ORF">YSA_09529</name>
</gene>
<evidence type="ECO:0000313" key="1">
    <source>
        <dbReference type="EMBL" id="AFK71933.1"/>
    </source>
</evidence>
<dbReference type="HOGENOM" id="CLU_2827965_0_0_6"/>
<evidence type="ECO:0000313" key="2">
    <source>
        <dbReference type="Proteomes" id="UP000005268"/>
    </source>
</evidence>
<dbReference type="Proteomes" id="UP000005268">
    <property type="component" value="Chromosome"/>
</dbReference>
<protein>
    <submittedName>
        <fullName evidence="1">Uncharacterized protein</fullName>
    </submittedName>
</protein>
<organism evidence="1 2">
    <name type="scientific">Pseudomonas putida ND6</name>
    <dbReference type="NCBI Taxonomy" id="231023"/>
    <lineage>
        <taxon>Bacteria</taxon>
        <taxon>Pseudomonadati</taxon>
        <taxon>Pseudomonadota</taxon>
        <taxon>Gammaproteobacteria</taxon>
        <taxon>Pseudomonadales</taxon>
        <taxon>Pseudomonadaceae</taxon>
        <taxon>Pseudomonas</taxon>
    </lineage>
</organism>
<dbReference type="KEGG" id="ppi:YSA_09529"/>